<dbReference type="GO" id="GO:0005737">
    <property type="term" value="C:cytoplasm"/>
    <property type="evidence" value="ECO:0007669"/>
    <property type="project" value="InterPro"/>
</dbReference>
<comment type="caution">
    <text evidence="3">The sequence shown here is derived from an EMBL/GenBank/DDBJ whole genome shotgun (WGS) entry which is preliminary data.</text>
</comment>
<evidence type="ECO:0000313" key="4">
    <source>
        <dbReference type="Proteomes" id="UP000009311"/>
    </source>
</evidence>
<organism evidence="3 4">
    <name type="scientific">Lactobacillus pasteurii DSM 23907 = CRBIP 24.76</name>
    <dbReference type="NCBI Taxonomy" id="1423790"/>
    <lineage>
        <taxon>Bacteria</taxon>
        <taxon>Bacillati</taxon>
        <taxon>Bacillota</taxon>
        <taxon>Bacilli</taxon>
        <taxon>Lactobacillales</taxon>
        <taxon>Lactobacillaceae</taxon>
        <taxon>Lactobacillus</taxon>
    </lineage>
</organism>
<dbReference type="EMBL" id="CAKD01000013">
    <property type="protein sequence ID" value="CCI84971.1"/>
    <property type="molecule type" value="Genomic_DNA"/>
</dbReference>
<proteinExistence type="predicted"/>
<dbReference type="PANTHER" id="PTHR36120:SF1">
    <property type="entry name" value="L-FUCOSE ISOMERASE C-TERMINAL DOMAIN-CONTAINING PROTEIN"/>
    <property type="match status" value="1"/>
</dbReference>
<evidence type="ECO:0000256" key="1">
    <source>
        <dbReference type="ARBA" id="ARBA00023235"/>
    </source>
</evidence>
<keyword evidence="2" id="KW-0119">Carbohydrate metabolism</keyword>
<dbReference type="STRING" id="1423790.BN53_02495"/>
<dbReference type="OrthoDB" id="5838738at2"/>
<dbReference type="GO" id="GO:0005996">
    <property type="term" value="P:monosaccharide metabolic process"/>
    <property type="evidence" value="ECO:0007669"/>
    <property type="project" value="InterPro"/>
</dbReference>
<dbReference type="PATRIC" id="fig|1423790.3.peg.1062"/>
<name>I7LAU2_9LACO</name>
<gene>
    <name evidence="3" type="ORF">BN53_02495</name>
</gene>
<dbReference type="PANTHER" id="PTHR36120">
    <property type="entry name" value="FUCOSE ISOMERASE"/>
    <property type="match status" value="1"/>
</dbReference>
<dbReference type="AlphaFoldDB" id="I7LAU2"/>
<dbReference type="CDD" id="cd00578">
    <property type="entry name" value="L-fuc_L-ara-isomerases"/>
    <property type="match status" value="1"/>
</dbReference>
<dbReference type="Proteomes" id="UP000009311">
    <property type="component" value="Unassembled WGS sequence"/>
</dbReference>
<evidence type="ECO:0000256" key="2">
    <source>
        <dbReference type="ARBA" id="ARBA00023277"/>
    </source>
</evidence>
<keyword evidence="1 3" id="KW-0413">Isomerase</keyword>
<dbReference type="SUPFAM" id="SSF53743">
    <property type="entry name" value="FucI/AraA N-terminal and middle domains"/>
    <property type="match status" value="1"/>
</dbReference>
<dbReference type="GO" id="GO:0016861">
    <property type="term" value="F:intramolecular oxidoreductase activity, interconverting aldoses and ketoses"/>
    <property type="evidence" value="ECO:0007669"/>
    <property type="project" value="InterPro"/>
</dbReference>
<keyword evidence="4" id="KW-1185">Reference proteome</keyword>
<evidence type="ECO:0000313" key="3">
    <source>
        <dbReference type="EMBL" id="CCI84971.1"/>
    </source>
</evidence>
<dbReference type="RefSeq" id="WP_009559527.1">
    <property type="nucleotide sequence ID" value="NZ_AYZN01000002.1"/>
</dbReference>
<reference evidence="3 4" key="1">
    <citation type="submission" date="2012-06" db="EMBL/GenBank/DDBJ databases">
        <title>Draft Genome Sequence of Lactobacillus pasteurii CRBIP 24.76T.</title>
        <authorList>
            <person name="Cousin S."/>
            <person name="Bouchier C."/>
            <person name="Loux V."/>
            <person name="Ma L."/>
            <person name="Creno S."/>
            <person name="Bizet C."/>
            <person name="Clermont D."/>
        </authorList>
    </citation>
    <scope>NUCLEOTIDE SEQUENCE [LARGE SCALE GENOMIC DNA]</scope>
    <source>
        <strain evidence="4">CRBIP 24.76T</strain>
    </source>
</reference>
<dbReference type="InterPro" id="IPR009015">
    <property type="entry name" value="Fucose_isomerase_N/cen_sf"/>
</dbReference>
<protein>
    <submittedName>
        <fullName evidence="3">Putative L-fucose isomerase</fullName>
    </submittedName>
</protein>
<sequence length="480" mass="54530">MVNKEALKKIKIGFVPTRRNIFSAEAAIEFANYTREKMDEIGINYVDIKDVNSDGLLYDDEGLEKVYKKFRDEEIDGLFIANENFGTEYEVARLAAKFNVPVLLWGPRDEAPAEDGSRRRDTQCGLFAIGKVLRHFNVPFTYIRNSDIDDPSFTRGLVDFIKVCNVVKTFRSTRILQVGPRPFDFWSVIVNEGELLEKFGIQLSPIPLGELTTAMKDILEKKDPRIEETKDTYRKWADVQIEEKDFDKVAALKLALEDKMHQYGCNAGVIQCWTELQREIGILPYASEALLQTEGLPVTCEVDINGAISELLVESATLGEEKALFADVNCRHPYNENGELLQHLGTFAFQTAKNRPVLPPSHFVFDYPGSAAFEIKDGDYTLVRFDGDHGKYSMLLGNAKTCEGPYEQGTYAWFEFQNLNRFEAKYVYGPYIHHMAAVRADVVPILAEAGKYINVTPDYFDPISDKVDAYWYGDLESIID</sequence>
<dbReference type="eggNOG" id="COG2407">
    <property type="taxonomic scope" value="Bacteria"/>
</dbReference>
<accession>I7LAU2</accession>